<name>A0A7S4MX23_9STRA</name>
<proteinExistence type="predicted"/>
<reference evidence="2" key="1">
    <citation type="submission" date="2021-01" db="EMBL/GenBank/DDBJ databases">
        <authorList>
            <person name="Corre E."/>
            <person name="Pelletier E."/>
            <person name="Niang G."/>
            <person name="Scheremetjew M."/>
            <person name="Finn R."/>
            <person name="Kale V."/>
            <person name="Holt S."/>
            <person name="Cochrane G."/>
            <person name="Meng A."/>
            <person name="Brown T."/>
            <person name="Cohen L."/>
        </authorList>
    </citation>
    <scope>NUCLEOTIDE SEQUENCE</scope>
    <source>
        <strain evidence="2">Isolate 1302-5</strain>
    </source>
</reference>
<gene>
    <name evidence="2" type="ORF">OAUR00152_LOCUS21001</name>
</gene>
<dbReference type="EMBL" id="HBKQ01030902">
    <property type="protein sequence ID" value="CAE2250350.1"/>
    <property type="molecule type" value="Transcribed_RNA"/>
</dbReference>
<accession>A0A7S4MX23</accession>
<keyword evidence="1" id="KW-0732">Signal</keyword>
<feature type="chain" id="PRO_5030906977" evidence="1">
    <location>
        <begin position="23"/>
        <end position="158"/>
    </location>
</feature>
<evidence type="ECO:0000313" key="2">
    <source>
        <dbReference type="EMBL" id="CAE2250350.1"/>
    </source>
</evidence>
<feature type="signal peptide" evidence="1">
    <location>
        <begin position="1"/>
        <end position="22"/>
    </location>
</feature>
<protein>
    <submittedName>
        <fullName evidence="2">Uncharacterized protein</fullName>
    </submittedName>
</protein>
<sequence length="158" mass="17406">MNRSLLISIALVGFVLAPSAHASWWKHADGQNGQESCPTDERYHPECLASAIPPYPICLKNDMTAQQWVEHALDSATRCCNEHGDSSDCRCPVKNDDNFLHKIEGKCAGIAMCRCASPSCEEGMPSVEKVDQEASVMEKRRDEVTEEGTRGLRAVMVP</sequence>
<evidence type="ECO:0000256" key="1">
    <source>
        <dbReference type="SAM" id="SignalP"/>
    </source>
</evidence>
<organism evidence="2">
    <name type="scientific">Odontella aurita</name>
    <dbReference type="NCBI Taxonomy" id="265563"/>
    <lineage>
        <taxon>Eukaryota</taxon>
        <taxon>Sar</taxon>
        <taxon>Stramenopiles</taxon>
        <taxon>Ochrophyta</taxon>
        <taxon>Bacillariophyta</taxon>
        <taxon>Mediophyceae</taxon>
        <taxon>Biddulphiophycidae</taxon>
        <taxon>Eupodiscales</taxon>
        <taxon>Odontellaceae</taxon>
        <taxon>Odontella</taxon>
    </lineage>
</organism>
<dbReference type="AlphaFoldDB" id="A0A7S4MX23"/>